<evidence type="ECO:0000256" key="7">
    <source>
        <dbReference type="ARBA" id="ARBA00022777"/>
    </source>
</evidence>
<accession>A0A2T9Z9M0</accession>
<keyword evidence="14" id="KW-1185">Reference proteome</keyword>
<organism evidence="13 14">
    <name type="scientific">Smittium megazygosporum</name>
    <dbReference type="NCBI Taxonomy" id="133381"/>
    <lineage>
        <taxon>Eukaryota</taxon>
        <taxon>Fungi</taxon>
        <taxon>Fungi incertae sedis</taxon>
        <taxon>Zoopagomycota</taxon>
        <taxon>Kickxellomycotina</taxon>
        <taxon>Harpellomycetes</taxon>
        <taxon>Harpellales</taxon>
        <taxon>Legeriomycetaceae</taxon>
        <taxon>Smittium</taxon>
    </lineage>
</organism>
<dbReference type="GO" id="GO:0004674">
    <property type="term" value="F:protein serine/threonine kinase activity"/>
    <property type="evidence" value="ECO:0007669"/>
    <property type="project" value="UniProtKB-KW"/>
</dbReference>
<evidence type="ECO:0000313" key="13">
    <source>
        <dbReference type="EMBL" id="PVV01296.1"/>
    </source>
</evidence>
<dbReference type="GO" id="GO:0005829">
    <property type="term" value="C:cytosol"/>
    <property type="evidence" value="ECO:0007669"/>
    <property type="project" value="TreeGrafter"/>
</dbReference>
<dbReference type="InterPro" id="IPR011009">
    <property type="entry name" value="Kinase-like_dom_sf"/>
</dbReference>
<dbReference type="Gene3D" id="1.10.510.10">
    <property type="entry name" value="Transferase(Phosphotransferase) domain 1"/>
    <property type="match status" value="1"/>
</dbReference>
<keyword evidence="7" id="KW-0418">Kinase</keyword>
<evidence type="ECO:0000256" key="3">
    <source>
        <dbReference type="ARBA" id="ARBA00022527"/>
    </source>
</evidence>
<dbReference type="Gene3D" id="3.30.200.20">
    <property type="entry name" value="Phosphorylase Kinase, domain 1"/>
    <property type="match status" value="1"/>
</dbReference>
<evidence type="ECO:0000259" key="12">
    <source>
        <dbReference type="PROSITE" id="PS50011"/>
    </source>
</evidence>
<keyword evidence="8" id="KW-0067">ATP-binding</keyword>
<evidence type="ECO:0000256" key="4">
    <source>
        <dbReference type="ARBA" id="ARBA00022679"/>
    </source>
</evidence>
<dbReference type="FunFam" id="3.30.200.20:FF:000201">
    <property type="entry name" value="TP53-regulating kinase isoform X1"/>
    <property type="match status" value="1"/>
</dbReference>
<evidence type="ECO:0000256" key="6">
    <source>
        <dbReference type="ARBA" id="ARBA00022741"/>
    </source>
</evidence>
<dbReference type="PROSITE" id="PS00109">
    <property type="entry name" value="PROTEIN_KINASE_TYR"/>
    <property type="match status" value="1"/>
</dbReference>
<evidence type="ECO:0000256" key="2">
    <source>
        <dbReference type="ARBA" id="ARBA00012513"/>
    </source>
</evidence>
<keyword evidence="5" id="KW-0819">tRNA processing</keyword>
<dbReference type="Pfam" id="PF00069">
    <property type="entry name" value="Pkinase"/>
    <property type="match status" value="1"/>
</dbReference>
<evidence type="ECO:0000313" key="14">
    <source>
        <dbReference type="Proteomes" id="UP000245609"/>
    </source>
</evidence>
<dbReference type="OrthoDB" id="3399at2759"/>
<dbReference type="SUPFAM" id="SSF56112">
    <property type="entry name" value="Protein kinase-like (PK-like)"/>
    <property type="match status" value="1"/>
</dbReference>
<name>A0A2T9Z9M0_9FUNG</name>
<dbReference type="GO" id="GO:0005634">
    <property type="term" value="C:nucleus"/>
    <property type="evidence" value="ECO:0007669"/>
    <property type="project" value="TreeGrafter"/>
</dbReference>
<dbReference type="AlphaFoldDB" id="A0A2T9Z9M0"/>
<comment type="similarity">
    <text evidence="1">Belongs to the protein kinase superfamily. BUD32 family.</text>
</comment>
<dbReference type="STRING" id="133381.A0A2T9Z9M0"/>
<dbReference type="PROSITE" id="PS50011">
    <property type="entry name" value="PROTEIN_KINASE_DOM"/>
    <property type="match status" value="1"/>
</dbReference>
<reference evidence="13 14" key="1">
    <citation type="journal article" date="2018" name="MBio">
        <title>Comparative Genomics Reveals the Core Gene Toolbox for the Fungus-Insect Symbiosis.</title>
        <authorList>
            <person name="Wang Y."/>
            <person name="Stata M."/>
            <person name="Wang W."/>
            <person name="Stajich J.E."/>
            <person name="White M.M."/>
            <person name="Moncalvo J.M."/>
        </authorList>
    </citation>
    <scope>NUCLEOTIDE SEQUENCE [LARGE SCALE GENOMIC DNA]</scope>
    <source>
        <strain evidence="13 14">SC-DP-2</strain>
    </source>
</reference>
<sequence>MTKDILLGQGAEARVYKSTLFNKPVVNKVRFNKKYRHPKLDSKILSTQMNHELRLLLKCIQNGISVPAIYHVDKSTFTITMEFIEGAKVRDILDSHSSNKKIPLEEHDLNSTKPINKNFDQKNQDPEQQLQPKNLEDLETTLAALIALNLAKMHGLGIVHGDLTTSNMLINNDLTVLTLIDFGLGSISKNPEQIAVDLYVFERALKSSYSHSESFLSKFFPIYTEHCFNSKLIMSKLSEG</sequence>
<dbReference type="PANTHER" id="PTHR12209">
    <property type="entry name" value="NON-SPECIFIC SERINE/THREONINE PROTEIN KINASE"/>
    <property type="match status" value="1"/>
</dbReference>
<dbReference type="GO" id="GO:0008033">
    <property type="term" value="P:tRNA processing"/>
    <property type="evidence" value="ECO:0007669"/>
    <property type="project" value="UniProtKB-KW"/>
</dbReference>
<evidence type="ECO:0000256" key="10">
    <source>
        <dbReference type="ARBA" id="ARBA00048679"/>
    </source>
</evidence>
<evidence type="ECO:0000256" key="9">
    <source>
        <dbReference type="ARBA" id="ARBA00047899"/>
    </source>
</evidence>
<gene>
    <name evidence="13" type="ORF">BB560_004288</name>
</gene>
<feature type="region of interest" description="Disordered" evidence="11">
    <location>
        <begin position="105"/>
        <end position="128"/>
    </location>
</feature>
<dbReference type="EC" id="2.7.11.1" evidence="2"/>
<dbReference type="InterPro" id="IPR000719">
    <property type="entry name" value="Prot_kinase_dom"/>
</dbReference>
<evidence type="ECO:0000256" key="11">
    <source>
        <dbReference type="SAM" id="MobiDB-lite"/>
    </source>
</evidence>
<comment type="catalytic activity">
    <reaction evidence="10">
        <text>L-seryl-[protein] + ATP = O-phospho-L-seryl-[protein] + ADP + H(+)</text>
        <dbReference type="Rhea" id="RHEA:17989"/>
        <dbReference type="Rhea" id="RHEA-COMP:9863"/>
        <dbReference type="Rhea" id="RHEA-COMP:11604"/>
        <dbReference type="ChEBI" id="CHEBI:15378"/>
        <dbReference type="ChEBI" id="CHEBI:29999"/>
        <dbReference type="ChEBI" id="CHEBI:30616"/>
        <dbReference type="ChEBI" id="CHEBI:83421"/>
        <dbReference type="ChEBI" id="CHEBI:456216"/>
        <dbReference type="EC" id="2.7.11.1"/>
    </reaction>
</comment>
<keyword evidence="4" id="KW-0808">Transferase</keyword>
<dbReference type="Proteomes" id="UP000245609">
    <property type="component" value="Unassembled WGS sequence"/>
</dbReference>
<evidence type="ECO:0000256" key="8">
    <source>
        <dbReference type="ARBA" id="ARBA00022840"/>
    </source>
</evidence>
<feature type="domain" description="Protein kinase" evidence="12">
    <location>
        <begin position="1"/>
        <end position="240"/>
    </location>
</feature>
<evidence type="ECO:0000256" key="1">
    <source>
        <dbReference type="ARBA" id="ARBA00010630"/>
    </source>
</evidence>
<dbReference type="EMBL" id="MBFS01001202">
    <property type="protein sequence ID" value="PVV01296.1"/>
    <property type="molecule type" value="Genomic_DNA"/>
</dbReference>
<dbReference type="GO" id="GO:0005524">
    <property type="term" value="F:ATP binding"/>
    <property type="evidence" value="ECO:0007669"/>
    <property type="project" value="UniProtKB-KW"/>
</dbReference>
<evidence type="ECO:0000256" key="5">
    <source>
        <dbReference type="ARBA" id="ARBA00022694"/>
    </source>
</evidence>
<dbReference type="PANTHER" id="PTHR12209:SF0">
    <property type="entry name" value="EKC_KEOPS COMPLEX SUBUNIT TP53RK"/>
    <property type="match status" value="1"/>
</dbReference>
<comment type="catalytic activity">
    <reaction evidence="9">
        <text>L-threonyl-[protein] + ATP = O-phospho-L-threonyl-[protein] + ADP + H(+)</text>
        <dbReference type="Rhea" id="RHEA:46608"/>
        <dbReference type="Rhea" id="RHEA-COMP:11060"/>
        <dbReference type="Rhea" id="RHEA-COMP:11605"/>
        <dbReference type="ChEBI" id="CHEBI:15378"/>
        <dbReference type="ChEBI" id="CHEBI:30013"/>
        <dbReference type="ChEBI" id="CHEBI:30616"/>
        <dbReference type="ChEBI" id="CHEBI:61977"/>
        <dbReference type="ChEBI" id="CHEBI:456216"/>
        <dbReference type="EC" id="2.7.11.1"/>
    </reaction>
</comment>
<keyword evidence="3" id="KW-0723">Serine/threonine-protein kinase</keyword>
<protein>
    <recommendedName>
        <fullName evidence="2">non-specific serine/threonine protein kinase</fullName>
        <ecNumber evidence="2">2.7.11.1</ecNumber>
    </recommendedName>
</protein>
<dbReference type="GO" id="GO:0000408">
    <property type="term" value="C:EKC/KEOPS complex"/>
    <property type="evidence" value="ECO:0007669"/>
    <property type="project" value="TreeGrafter"/>
</dbReference>
<comment type="caution">
    <text evidence="13">The sequence shown here is derived from an EMBL/GenBank/DDBJ whole genome shotgun (WGS) entry which is preliminary data.</text>
</comment>
<dbReference type="GO" id="GO:0070525">
    <property type="term" value="P:tRNA threonylcarbamoyladenosine metabolic process"/>
    <property type="evidence" value="ECO:0007669"/>
    <property type="project" value="TreeGrafter"/>
</dbReference>
<dbReference type="InterPro" id="IPR008266">
    <property type="entry name" value="Tyr_kinase_AS"/>
</dbReference>
<proteinExistence type="inferred from homology"/>
<keyword evidence="6" id="KW-0547">Nucleotide-binding</keyword>